<comment type="caution">
    <text evidence="9">The sequence shown here is derived from an EMBL/GenBank/DDBJ whole genome shotgun (WGS) entry which is preliminary data.</text>
</comment>
<dbReference type="InterPro" id="IPR052337">
    <property type="entry name" value="SAT4-like"/>
</dbReference>
<keyword evidence="10" id="KW-1185">Reference proteome</keyword>
<keyword evidence="4 7" id="KW-0472">Membrane</keyword>
<evidence type="ECO:0000313" key="10">
    <source>
        <dbReference type="Proteomes" id="UP000094444"/>
    </source>
</evidence>
<organism evidence="9 10">
    <name type="scientific">Diaporthe helianthi</name>
    <dbReference type="NCBI Taxonomy" id="158607"/>
    <lineage>
        <taxon>Eukaryota</taxon>
        <taxon>Fungi</taxon>
        <taxon>Dikarya</taxon>
        <taxon>Ascomycota</taxon>
        <taxon>Pezizomycotina</taxon>
        <taxon>Sordariomycetes</taxon>
        <taxon>Sordariomycetidae</taxon>
        <taxon>Diaporthales</taxon>
        <taxon>Diaporthaceae</taxon>
        <taxon>Diaporthe</taxon>
    </lineage>
</organism>
<evidence type="ECO:0000256" key="7">
    <source>
        <dbReference type="SAM" id="Phobius"/>
    </source>
</evidence>
<dbReference type="PANTHER" id="PTHR33048">
    <property type="entry name" value="PTH11-LIKE INTEGRAL MEMBRANE PROTEIN (AFU_ORTHOLOGUE AFUA_5G11245)"/>
    <property type="match status" value="1"/>
</dbReference>
<dbReference type="GO" id="GO:0016020">
    <property type="term" value="C:membrane"/>
    <property type="evidence" value="ECO:0007669"/>
    <property type="project" value="UniProtKB-SubCell"/>
</dbReference>
<name>A0A2P5HF94_DIAHE</name>
<evidence type="ECO:0000256" key="4">
    <source>
        <dbReference type="ARBA" id="ARBA00023136"/>
    </source>
</evidence>
<keyword evidence="3 7" id="KW-1133">Transmembrane helix</keyword>
<dbReference type="OrthoDB" id="3934549at2759"/>
<evidence type="ECO:0000256" key="1">
    <source>
        <dbReference type="ARBA" id="ARBA00004141"/>
    </source>
</evidence>
<sequence length="405" mass="43844">MTAPIDPSILTPEYLAVDEGPEVLRTITAITAISTLFFGLRIAVRLRRSGFGIGADDWFLFAAVCFNWALYGFGTYLIVLHGGLGRHLPVVLMEDPHMFESTLLGLYICGFVYASVIASIKASVLCMYFRIFPTKFIKWGLGGLGGFTAAWWLTVVLVTIFQCTPIHAAWELPLQPAVNPDSKCINNNGFFIGNAVPNIVTDLCIMVLPLHEVYKLHISRSQKIALSGVFMLGALVIVASIVKLNVTVKLFNRLKDFVIWTMVETGVGVISASLPPLRPHLTATLRTFGLSRASSKGPSGKSDRVTIGGGGGGSGKKSYKSTGSTDTSTLVAVSRTDDTEMARGPFKQIHDEHDYELSPPPNQWPRVYRSGINTAVVDLDHATINGYSLPLDSVGGLGVISTPVR</sequence>
<protein>
    <recommendedName>
        <fullName evidence="8">Rhodopsin domain-containing protein</fullName>
    </recommendedName>
</protein>
<dbReference type="Pfam" id="PF20684">
    <property type="entry name" value="Fung_rhodopsin"/>
    <property type="match status" value="1"/>
</dbReference>
<gene>
    <name evidence="9" type="ORF">DHEL01_v212682</name>
</gene>
<feature type="domain" description="Rhodopsin" evidence="8">
    <location>
        <begin position="40"/>
        <end position="281"/>
    </location>
</feature>
<dbReference type="InterPro" id="IPR049326">
    <property type="entry name" value="Rhodopsin_dom_fungi"/>
</dbReference>
<comment type="subcellular location">
    <subcellularLocation>
        <location evidence="1">Membrane</location>
        <topology evidence="1">Multi-pass membrane protein</topology>
    </subcellularLocation>
</comment>
<dbReference type="PANTHER" id="PTHR33048:SF47">
    <property type="entry name" value="INTEGRAL MEMBRANE PROTEIN-RELATED"/>
    <property type="match status" value="1"/>
</dbReference>
<accession>A0A2P5HF94</accession>
<reference evidence="9" key="1">
    <citation type="submission" date="2017-09" db="EMBL/GenBank/DDBJ databases">
        <title>Polyketide synthases of a Diaporthe helianthi virulent isolate.</title>
        <authorList>
            <person name="Baroncelli R."/>
        </authorList>
    </citation>
    <scope>NUCLEOTIDE SEQUENCE [LARGE SCALE GENOMIC DNA]</scope>
    <source>
        <strain evidence="9">7/96</strain>
    </source>
</reference>
<evidence type="ECO:0000259" key="8">
    <source>
        <dbReference type="Pfam" id="PF20684"/>
    </source>
</evidence>
<dbReference type="STRING" id="158607.A0A2P5HF94"/>
<evidence type="ECO:0000256" key="5">
    <source>
        <dbReference type="ARBA" id="ARBA00038359"/>
    </source>
</evidence>
<evidence type="ECO:0000256" key="6">
    <source>
        <dbReference type="SAM" id="MobiDB-lite"/>
    </source>
</evidence>
<evidence type="ECO:0000256" key="3">
    <source>
        <dbReference type="ARBA" id="ARBA00022989"/>
    </source>
</evidence>
<evidence type="ECO:0000313" key="9">
    <source>
        <dbReference type="EMBL" id="POS68924.1"/>
    </source>
</evidence>
<feature type="transmembrane region" description="Helical" evidence="7">
    <location>
        <begin position="223"/>
        <end position="242"/>
    </location>
</feature>
<feature type="transmembrane region" description="Helical" evidence="7">
    <location>
        <begin position="150"/>
        <end position="170"/>
    </location>
</feature>
<feature type="transmembrane region" description="Helical" evidence="7">
    <location>
        <begin position="23"/>
        <end position="46"/>
    </location>
</feature>
<dbReference type="AlphaFoldDB" id="A0A2P5HF94"/>
<keyword evidence="2 7" id="KW-0812">Transmembrane</keyword>
<feature type="region of interest" description="Disordered" evidence="6">
    <location>
        <begin position="291"/>
        <end position="325"/>
    </location>
</feature>
<feature type="transmembrane region" description="Helical" evidence="7">
    <location>
        <begin position="104"/>
        <end position="129"/>
    </location>
</feature>
<comment type="similarity">
    <text evidence="5">Belongs to the SAT4 family.</text>
</comment>
<dbReference type="InParanoid" id="A0A2P5HF94"/>
<proteinExistence type="inferred from homology"/>
<dbReference type="EMBL" id="MAVT02002911">
    <property type="protein sequence ID" value="POS68924.1"/>
    <property type="molecule type" value="Genomic_DNA"/>
</dbReference>
<feature type="transmembrane region" description="Helical" evidence="7">
    <location>
        <begin position="58"/>
        <end position="84"/>
    </location>
</feature>
<dbReference type="Proteomes" id="UP000094444">
    <property type="component" value="Unassembled WGS sequence"/>
</dbReference>
<evidence type="ECO:0000256" key="2">
    <source>
        <dbReference type="ARBA" id="ARBA00022692"/>
    </source>
</evidence>